<dbReference type="EMBL" id="SRYA01000006">
    <property type="protein sequence ID" value="TGY97555.1"/>
    <property type="molecule type" value="Genomic_DNA"/>
</dbReference>
<gene>
    <name evidence="1" type="ORF">E5329_04045</name>
</gene>
<protein>
    <submittedName>
        <fullName evidence="1">ABC transporter substrate-binding protein</fullName>
    </submittedName>
</protein>
<comment type="caution">
    <text evidence="1">The sequence shown here is derived from an EMBL/GenBank/DDBJ whole genome shotgun (WGS) entry which is preliminary data.</text>
</comment>
<name>A0AC61S0Z6_9FIRM</name>
<dbReference type="Proteomes" id="UP000304953">
    <property type="component" value="Unassembled WGS sequence"/>
</dbReference>
<proteinExistence type="predicted"/>
<reference evidence="1" key="1">
    <citation type="submission" date="2019-04" db="EMBL/GenBank/DDBJ databases">
        <title>Microbes associate with the intestines of laboratory mice.</title>
        <authorList>
            <person name="Navarre W."/>
            <person name="Wong E."/>
            <person name="Huang K."/>
            <person name="Tropini C."/>
            <person name="Ng K."/>
            <person name="Yu B."/>
        </authorList>
    </citation>
    <scope>NUCLEOTIDE SEQUENCE</scope>
    <source>
        <strain evidence="1">NM01_1-7b</strain>
    </source>
</reference>
<accession>A0AC61S0Z6</accession>
<organism evidence="1 2">
    <name type="scientific">Petralouisia muris</name>
    <dbReference type="NCBI Taxonomy" id="3032872"/>
    <lineage>
        <taxon>Bacteria</taxon>
        <taxon>Bacillati</taxon>
        <taxon>Bacillota</taxon>
        <taxon>Clostridia</taxon>
        <taxon>Lachnospirales</taxon>
        <taxon>Lachnospiraceae</taxon>
        <taxon>Petralouisia</taxon>
    </lineage>
</organism>
<sequence>MRGRKKLRLLLFAGLLGLSGCSSPSSVSGPGNEKAAEIETNAEAGTGTETGLEAETEAELVYDRSMELRYAENFTVDYYEGGYTLLTTAMDGAQFLIVPEGKEAPQNIDKVFESAQSKSQKLVVLKRPVKDIYLVASSVMDMFSELNGLDAVAFSGQKEDGWYIEEAREAMERGDILYAGKYNRPDYELLVSNHCALAVENMMINHAPEVIEKLEDFGIPAVTDYSSYEPHPLGRVEWVKFYGALLGKEEEAEEIFAKQQEILEKVSADEKTDQTVAFFFVTSNGLIQVRQTWDYIPKMIELAGGKYVFDHLGDPETKRSTMNMQVEEFYAGAKDADFLIYNSSIDGGISSVEELLDKCELLSDFKAVKEGNVWCTTNDMYQQSLSIGYLMEDIHGMLQGEKENMHYLFRLAEED</sequence>
<keyword evidence="2" id="KW-1185">Reference proteome</keyword>
<evidence type="ECO:0000313" key="2">
    <source>
        <dbReference type="Proteomes" id="UP000304953"/>
    </source>
</evidence>
<evidence type="ECO:0000313" key="1">
    <source>
        <dbReference type="EMBL" id="TGY97555.1"/>
    </source>
</evidence>